<sequence>MCDLSGPQHCKIKYFSGVSAPYGFYGISTSTTVGNSYICFKLAPEEKVDWFAGQIQHVFQRDKKLQMAVKQSKLVSSNFSDPFMGFWKEGFKAKLVLLLFSSTLEVVDTDQIITHTTRWQLSRRHVVVLNLC</sequence>
<evidence type="ECO:0000313" key="1">
    <source>
        <dbReference type="EMBL" id="THU76359.1"/>
    </source>
</evidence>
<keyword evidence="2" id="KW-1185">Reference proteome</keyword>
<dbReference type="EMBL" id="ML180961">
    <property type="protein sequence ID" value="THU76359.1"/>
    <property type="molecule type" value="Genomic_DNA"/>
</dbReference>
<reference evidence="1 2" key="1">
    <citation type="journal article" date="2019" name="Nat. Ecol. Evol.">
        <title>Megaphylogeny resolves global patterns of mushroom evolution.</title>
        <authorList>
            <person name="Varga T."/>
            <person name="Krizsan K."/>
            <person name="Foldi C."/>
            <person name="Dima B."/>
            <person name="Sanchez-Garcia M."/>
            <person name="Sanchez-Ramirez S."/>
            <person name="Szollosi G.J."/>
            <person name="Szarkandi J.G."/>
            <person name="Papp V."/>
            <person name="Albert L."/>
            <person name="Andreopoulos W."/>
            <person name="Angelini C."/>
            <person name="Antonin V."/>
            <person name="Barry K.W."/>
            <person name="Bougher N.L."/>
            <person name="Buchanan P."/>
            <person name="Buyck B."/>
            <person name="Bense V."/>
            <person name="Catcheside P."/>
            <person name="Chovatia M."/>
            <person name="Cooper J."/>
            <person name="Damon W."/>
            <person name="Desjardin D."/>
            <person name="Finy P."/>
            <person name="Geml J."/>
            <person name="Haridas S."/>
            <person name="Hughes K."/>
            <person name="Justo A."/>
            <person name="Karasinski D."/>
            <person name="Kautmanova I."/>
            <person name="Kiss B."/>
            <person name="Kocsube S."/>
            <person name="Kotiranta H."/>
            <person name="LaButti K.M."/>
            <person name="Lechner B.E."/>
            <person name="Liimatainen K."/>
            <person name="Lipzen A."/>
            <person name="Lukacs Z."/>
            <person name="Mihaltcheva S."/>
            <person name="Morgado L.N."/>
            <person name="Niskanen T."/>
            <person name="Noordeloos M.E."/>
            <person name="Ohm R.A."/>
            <person name="Ortiz-Santana B."/>
            <person name="Ovrebo C."/>
            <person name="Racz N."/>
            <person name="Riley R."/>
            <person name="Savchenko A."/>
            <person name="Shiryaev A."/>
            <person name="Soop K."/>
            <person name="Spirin V."/>
            <person name="Szebenyi C."/>
            <person name="Tomsovsky M."/>
            <person name="Tulloss R.E."/>
            <person name="Uehling J."/>
            <person name="Grigoriev I.V."/>
            <person name="Vagvolgyi C."/>
            <person name="Papp T."/>
            <person name="Martin F.M."/>
            <person name="Miettinen O."/>
            <person name="Hibbett D.S."/>
            <person name="Nagy L.G."/>
        </authorList>
    </citation>
    <scope>NUCLEOTIDE SEQUENCE [LARGE SCALE GENOMIC DNA]</scope>
    <source>
        <strain evidence="1 2">CBS 962.96</strain>
    </source>
</reference>
<evidence type="ECO:0000313" key="2">
    <source>
        <dbReference type="Proteomes" id="UP000297245"/>
    </source>
</evidence>
<gene>
    <name evidence="1" type="ORF">K435DRAFT_879315</name>
</gene>
<protein>
    <submittedName>
        <fullName evidence="1">Uncharacterized protein</fullName>
    </submittedName>
</protein>
<name>A0A4S8KLH2_DENBC</name>
<accession>A0A4S8KLH2</accession>
<proteinExistence type="predicted"/>
<dbReference type="Proteomes" id="UP000297245">
    <property type="component" value="Unassembled WGS sequence"/>
</dbReference>
<dbReference type="AlphaFoldDB" id="A0A4S8KLH2"/>
<organism evidence="1 2">
    <name type="scientific">Dendrothele bispora (strain CBS 962.96)</name>
    <dbReference type="NCBI Taxonomy" id="1314807"/>
    <lineage>
        <taxon>Eukaryota</taxon>
        <taxon>Fungi</taxon>
        <taxon>Dikarya</taxon>
        <taxon>Basidiomycota</taxon>
        <taxon>Agaricomycotina</taxon>
        <taxon>Agaricomycetes</taxon>
        <taxon>Agaricomycetidae</taxon>
        <taxon>Agaricales</taxon>
        <taxon>Agaricales incertae sedis</taxon>
        <taxon>Dendrothele</taxon>
    </lineage>
</organism>